<reference evidence="2 4" key="2">
    <citation type="submission" date="2018-06" db="EMBL/GenBank/DDBJ databases">
        <authorList>
            <consortium name="Pathogen Informatics"/>
            <person name="Doyle S."/>
        </authorList>
    </citation>
    <scope>NUCLEOTIDE SEQUENCE [LARGE SCALE GENOMIC DNA]</scope>
    <source>
        <strain evidence="2 4">NCTC11401</strain>
    </source>
</reference>
<gene>
    <name evidence="2" type="ORF">NCTC11401_03224</name>
    <name evidence="1" type="ORF">SAMN05421777_10626</name>
</gene>
<dbReference type="EMBL" id="UGGV01000001">
    <property type="protein sequence ID" value="STO26367.1"/>
    <property type="molecule type" value="Genomic_DNA"/>
</dbReference>
<evidence type="ECO:0000313" key="3">
    <source>
        <dbReference type="Proteomes" id="UP000186808"/>
    </source>
</evidence>
<dbReference type="EMBL" id="FTNL01000006">
    <property type="protein sequence ID" value="SIR06333.1"/>
    <property type="molecule type" value="Genomic_DNA"/>
</dbReference>
<evidence type="ECO:0000313" key="2">
    <source>
        <dbReference type="EMBL" id="STO26367.1"/>
    </source>
</evidence>
<accession>A0A377GNH6</accession>
<proteinExistence type="predicted"/>
<evidence type="ECO:0000313" key="1">
    <source>
        <dbReference type="EMBL" id="SIR06333.1"/>
    </source>
</evidence>
<dbReference type="STRING" id="464.Lgor_3031"/>
<sequence>MSKEIKVQDDVLRLNQDYKHFLTDIKTRLQTAQIRAALAANSELIKFYWELGLI</sequence>
<dbReference type="AlphaFoldDB" id="A0A377GNH6"/>
<reference evidence="1 3" key="1">
    <citation type="submission" date="2017-01" db="EMBL/GenBank/DDBJ databases">
        <authorList>
            <person name="Varghese N."/>
            <person name="Submissions S."/>
        </authorList>
    </citation>
    <scope>NUCLEOTIDE SEQUENCE [LARGE SCALE GENOMIC DNA]</scope>
    <source>
        <strain evidence="1 3">ATCC 33342</strain>
    </source>
</reference>
<dbReference type="Proteomes" id="UP000254374">
    <property type="component" value="Unassembled WGS sequence"/>
</dbReference>
<dbReference type="RefSeq" id="WP_139325578.1">
    <property type="nucleotide sequence ID" value="NZ_CAAAIX010000004.1"/>
</dbReference>
<evidence type="ECO:0000313" key="4">
    <source>
        <dbReference type="Proteomes" id="UP000254374"/>
    </source>
</evidence>
<name>A0A377GNH6_9GAMM</name>
<keyword evidence="3" id="KW-1185">Reference proteome</keyword>
<organism evidence="2 4">
    <name type="scientific">Fluoribacter gormanii</name>
    <dbReference type="NCBI Taxonomy" id="464"/>
    <lineage>
        <taxon>Bacteria</taxon>
        <taxon>Pseudomonadati</taxon>
        <taxon>Pseudomonadota</taxon>
        <taxon>Gammaproteobacteria</taxon>
        <taxon>Legionellales</taxon>
        <taxon>Legionellaceae</taxon>
        <taxon>Fluoribacter</taxon>
    </lineage>
</organism>
<dbReference type="Proteomes" id="UP000186808">
    <property type="component" value="Unassembled WGS sequence"/>
</dbReference>
<dbReference type="OrthoDB" id="9801263at2"/>
<protein>
    <submittedName>
        <fullName evidence="2">Uncharacterized conserved protein</fullName>
    </submittedName>
</protein>